<reference evidence="4 5" key="1">
    <citation type="submission" date="2019-06" db="EMBL/GenBank/DDBJ databases">
        <title>Sequencing the genomes of 1000 actinobacteria strains.</title>
        <authorList>
            <person name="Klenk H.-P."/>
        </authorList>
    </citation>
    <scope>NUCLEOTIDE SEQUENCE [LARGE SCALE GENOMIC DNA]</scope>
    <source>
        <strain evidence="4 5">DSM 45679</strain>
    </source>
</reference>
<keyword evidence="5" id="KW-1185">Reference proteome</keyword>
<dbReference type="SUPFAM" id="SSF103025">
    <property type="entry name" value="Folate-binding domain"/>
    <property type="match status" value="1"/>
</dbReference>
<dbReference type="PIRSF" id="PIRSF006487">
    <property type="entry name" value="GcvT"/>
    <property type="match status" value="1"/>
</dbReference>
<feature type="compositionally biased region" description="Basic and acidic residues" evidence="2">
    <location>
        <begin position="362"/>
        <end position="373"/>
    </location>
</feature>
<accession>A0A542DKD3</accession>
<dbReference type="InterPro" id="IPR029043">
    <property type="entry name" value="GcvT/YgfZ_C"/>
</dbReference>
<evidence type="ECO:0000256" key="1">
    <source>
        <dbReference type="ARBA" id="ARBA00022946"/>
    </source>
</evidence>
<dbReference type="Pfam" id="PF01571">
    <property type="entry name" value="GCV_T"/>
    <property type="match status" value="1"/>
</dbReference>
<comment type="caution">
    <text evidence="4">The sequence shown here is derived from an EMBL/GenBank/DDBJ whole genome shotgun (WGS) entry which is preliminary data.</text>
</comment>
<dbReference type="PANTHER" id="PTHR22602:SF0">
    <property type="entry name" value="TRANSFERASE CAF17, MITOCHONDRIAL-RELATED"/>
    <property type="match status" value="1"/>
</dbReference>
<dbReference type="InterPro" id="IPR006222">
    <property type="entry name" value="GCVT_N"/>
</dbReference>
<sequence length="373" mass="39875">MNSALLDLPRAVAAPEGHPEVGVPWHWGDPFAEQRTAARAAVVVDRSHREVLAVSGEERLSWLHLVISQHVTGLPDGAGTEALVLDSQGRIDTHMVLAHLDGAVYLDSYPGAQATSALPQGGKQSLLEYLDAMRFWAKVDIRDRTGELAVLSLLGPEVPGVLAGLDIELGEAPYDVAALPGGLARRMPWPGPHAVDLLVPRAELAEWWRRITAAGAHPAGSWAFDALRVESLRPRFGVDTDERAIPHEVGWIGSAAHVAKGCYRGQETVAKVHNVGRPPRHLVLLHLDGSPEITPETGDPVLRGEKEIGRVGSVIQHHELGPIALALVKRTTPADAELLAGAEDRVVQAAIDPDSVPEEGEAPGREAVKGLRG</sequence>
<protein>
    <recommendedName>
        <fullName evidence="3">GCVT N-terminal domain-containing protein</fullName>
    </recommendedName>
</protein>
<dbReference type="AlphaFoldDB" id="A0A542DKD3"/>
<evidence type="ECO:0000256" key="2">
    <source>
        <dbReference type="SAM" id="MobiDB-lite"/>
    </source>
</evidence>
<dbReference type="InterPro" id="IPR017703">
    <property type="entry name" value="YgfZ/GCV_T_CS"/>
</dbReference>
<dbReference type="Proteomes" id="UP000320876">
    <property type="component" value="Unassembled WGS sequence"/>
</dbReference>
<dbReference type="SUPFAM" id="SSF101790">
    <property type="entry name" value="Aminomethyltransferase beta-barrel domain"/>
    <property type="match status" value="1"/>
</dbReference>
<gene>
    <name evidence="4" type="ORF">FB471_3294</name>
</gene>
<feature type="region of interest" description="Disordered" evidence="2">
    <location>
        <begin position="352"/>
        <end position="373"/>
    </location>
</feature>
<evidence type="ECO:0000313" key="4">
    <source>
        <dbReference type="EMBL" id="TQJ03532.1"/>
    </source>
</evidence>
<dbReference type="Gene3D" id="3.30.1360.120">
    <property type="entry name" value="Probable tRNA modification gtpase trme, domain 1"/>
    <property type="match status" value="1"/>
</dbReference>
<dbReference type="InterPro" id="IPR045179">
    <property type="entry name" value="YgfZ/GcvT"/>
</dbReference>
<dbReference type="NCBIfam" id="TIGR03317">
    <property type="entry name" value="ygfZ_signature"/>
    <property type="match status" value="1"/>
</dbReference>
<name>A0A542DKD3_AMYCI</name>
<organism evidence="4 5">
    <name type="scientific">Amycolatopsis cihanbeyliensis</name>
    <dbReference type="NCBI Taxonomy" id="1128664"/>
    <lineage>
        <taxon>Bacteria</taxon>
        <taxon>Bacillati</taxon>
        <taxon>Actinomycetota</taxon>
        <taxon>Actinomycetes</taxon>
        <taxon>Pseudonocardiales</taxon>
        <taxon>Pseudonocardiaceae</taxon>
        <taxon>Amycolatopsis</taxon>
    </lineage>
</organism>
<keyword evidence="1" id="KW-0809">Transit peptide</keyword>
<evidence type="ECO:0000313" key="5">
    <source>
        <dbReference type="Proteomes" id="UP000320876"/>
    </source>
</evidence>
<dbReference type="InterPro" id="IPR027266">
    <property type="entry name" value="TrmE/GcvT-like"/>
</dbReference>
<proteinExistence type="predicted"/>
<dbReference type="GO" id="GO:0016226">
    <property type="term" value="P:iron-sulfur cluster assembly"/>
    <property type="evidence" value="ECO:0007669"/>
    <property type="project" value="TreeGrafter"/>
</dbReference>
<feature type="domain" description="GCVT N-terminal" evidence="3">
    <location>
        <begin position="32"/>
        <end position="250"/>
    </location>
</feature>
<dbReference type="EMBL" id="VFML01000001">
    <property type="protein sequence ID" value="TQJ03532.1"/>
    <property type="molecule type" value="Genomic_DNA"/>
</dbReference>
<dbReference type="PANTHER" id="PTHR22602">
    <property type="entry name" value="TRANSFERASE CAF17, MITOCHONDRIAL-RELATED"/>
    <property type="match status" value="1"/>
</dbReference>
<evidence type="ECO:0000259" key="3">
    <source>
        <dbReference type="Pfam" id="PF01571"/>
    </source>
</evidence>